<reference evidence="1 2" key="1">
    <citation type="journal article" date="2009" name="Stand. Genomic Sci.">
        <title>Complete genome sequence of Pirellula staleyi type strain (ATCC 27377).</title>
        <authorList>
            <person name="Clum A."/>
            <person name="Tindall B.J."/>
            <person name="Sikorski J."/>
            <person name="Ivanova N."/>
            <person name="Mavrommatis K."/>
            <person name="Lucas S."/>
            <person name="Glavina del Rio T."/>
            <person name="Nolan M."/>
            <person name="Chen F."/>
            <person name="Tice H."/>
            <person name="Pitluck S."/>
            <person name="Cheng J.F."/>
            <person name="Chertkov O."/>
            <person name="Brettin T."/>
            <person name="Han C."/>
            <person name="Detter J.C."/>
            <person name="Kuske C."/>
            <person name="Bruce D."/>
            <person name="Goodwin L."/>
            <person name="Ovchinikova G."/>
            <person name="Pati A."/>
            <person name="Mikhailova N."/>
            <person name="Chen A."/>
            <person name="Palaniappan K."/>
            <person name="Land M."/>
            <person name="Hauser L."/>
            <person name="Chang Y.J."/>
            <person name="Jeffries C.D."/>
            <person name="Chain P."/>
            <person name="Rohde M."/>
            <person name="Goker M."/>
            <person name="Bristow J."/>
            <person name="Eisen J.A."/>
            <person name="Markowitz V."/>
            <person name="Hugenholtz P."/>
            <person name="Kyrpides N.C."/>
            <person name="Klenk H.P."/>
            <person name="Lapidus A."/>
        </authorList>
    </citation>
    <scope>NUCLEOTIDE SEQUENCE [LARGE SCALE GENOMIC DNA]</scope>
    <source>
        <strain evidence="2">ATCC 27377 / DSM 6068 / ICPB 4128</strain>
    </source>
</reference>
<accession>D2R7V0</accession>
<dbReference type="Pfam" id="PF08713">
    <property type="entry name" value="DNA_alkylation"/>
    <property type="match status" value="1"/>
</dbReference>
<dbReference type="SUPFAM" id="SSF48371">
    <property type="entry name" value="ARM repeat"/>
    <property type="match status" value="1"/>
</dbReference>
<proteinExistence type="predicted"/>
<name>D2R7V0_PIRSD</name>
<dbReference type="eggNOG" id="COG4335">
    <property type="taxonomic scope" value="Bacteria"/>
</dbReference>
<evidence type="ECO:0008006" key="3">
    <source>
        <dbReference type="Google" id="ProtNLM"/>
    </source>
</evidence>
<dbReference type="InterPro" id="IPR014825">
    <property type="entry name" value="DNA_alkylation"/>
</dbReference>
<sequence length="266" mass="29555">MQDRKGARRRSEVPADVLEGLHRGELQTVNLVELLAMDQHKLAIAVLPAVGLAAQLSSIELMMAASEPLTSVQAMRAIGGVLAQKFTFPAGPRSAYTRLRNHKSDVVRCWAATALQFTECLTLAEKLAEVRVFAADPHFGVREMAWMAVRDAIAADLEHALELLEPWTLDPDPNIRRFASEVSRPRGVWCKHIEPLKSDPSPALPLLEPLKSDNSKYVRDSVANWLNDASKTRADWVKSVVGRWQKESPTSETSYIARRALRSTKA</sequence>
<dbReference type="AlphaFoldDB" id="D2R7V0"/>
<dbReference type="OrthoDB" id="9797162at2"/>
<keyword evidence="2" id="KW-1185">Reference proteome</keyword>
<dbReference type="KEGG" id="psl:Psta_4639"/>
<gene>
    <name evidence="1" type="ordered locus">Psta_4639</name>
</gene>
<dbReference type="EMBL" id="CP001848">
    <property type="protein sequence ID" value="ADB19281.1"/>
    <property type="molecule type" value="Genomic_DNA"/>
</dbReference>
<dbReference type="Proteomes" id="UP000001887">
    <property type="component" value="Chromosome"/>
</dbReference>
<dbReference type="HOGENOM" id="CLU_088207_0_0_0"/>
<protein>
    <recommendedName>
        <fullName evidence="3">DNA alkylation repair protein</fullName>
    </recommendedName>
</protein>
<dbReference type="Gene3D" id="1.25.40.290">
    <property type="entry name" value="ARM repeat domains"/>
    <property type="match status" value="1"/>
</dbReference>
<evidence type="ECO:0000313" key="2">
    <source>
        <dbReference type="Proteomes" id="UP000001887"/>
    </source>
</evidence>
<evidence type="ECO:0000313" key="1">
    <source>
        <dbReference type="EMBL" id="ADB19281.1"/>
    </source>
</evidence>
<dbReference type="InterPro" id="IPR016024">
    <property type="entry name" value="ARM-type_fold"/>
</dbReference>
<organism evidence="1 2">
    <name type="scientific">Pirellula staleyi (strain ATCC 27377 / DSM 6068 / ICPB 4128)</name>
    <name type="common">Pirella staleyi</name>
    <dbReference type="NCBI Taxonomy" id="530564"/>
    <lineage>
        <taxon>Bacteria</taxon>
        <taxon>Pseudomonadati</taxon>
        <taxon>Planctomycetota</taxon>
        <taxon>Planctomycetia</taxon>
        <taxon>Pirellulales</taxon>
        <taxon>Pirellulaceae</taxon>
        <taxon>Pirellula</taxon>
    </lineage>
</organism>